<name>A0A1I4YVE1_9MICO</name>
<proteinExistence type="inferred from homology"/>
<evidence type="ECO:0000256" key="8">
    <source>
        <dbReference type="ARBA" id="ARBA00023143"/>
    </source>
</evidence>
<dbReference type="InterPro" id="IPR006182">
    <property type="entry name" value="FliF_N_dom"/>
</dbReference>
<keyword evidence="15" id="KW-1185">Reference proteome</keyword>
<keyword evidence="5 11" id="KW-0812">Transmembrane</keyword>
<keyword evidence="8 9" id="KW-0975">Bacterial flagellum</keyword>
<dbReference type="PRINTS" id="PR01009">
    <property type="entry name" value="FLGMRINGFLIF"/>
</dbReference>
<protein>
    <recommendedName>
        <fullName evidence="9">Flagellar M-ring protein</fullName>
    </recommendedName>
</protein>
<dbReference type="InterPro" id="IPR000067">
    <property type="entry name" value="FlgMring_FliF"/>
</dbReference>
<evidence type="ECO:0000256" key="11">
    <source>
        <dbReference type="SAM" id="Phobius"/>
    </source>
</evidence>
<keyword evidence="14" id="KW-0282">Flagellum</keyword>
<dbReference type="GO" id="GO:0005886">
    <property type="term" value="C:plasma membrane"/>
    <property type="evidence" value="ECO:0007669"/>
    <property type="project" value="UniProtKB-SubCell"/>
</dbReference>
<feature type="compositionally biased region" description="Polar residues" evidence="10">
    <location>
        <begin position="277"/>
        <end position="296"/>
    </location>
</feature>
<evidence type="ECO:0000256" key="2">
    <source>
        <dbReference type="ARBA" id="ARBA00004651"/>
    </source>
</evidence>
<feature type="transmembrane region" description="Helical" evidence="11">
    <location>
        <begin position="423"/>
        <end position="444"/>
    </location>
</feature>
<dbReference type="GO" id="GO:0071973">
    <property type="term" value="P:bacterial-type flagellum-dependent cell motility"/>
    <property type="evidence" value="ECO:0007669"/>
    <property type="project" value="InterPro"/>
</dbReference>
<dbReference type="GO" id="GO:0003774">
    <property type="term" value="F:cytoskeletal motor activity"/>
    <property type="evidence" value="ECO:0007669"/>
    <property type="project" value="InterPro"/>
</dbReference>
<dbReference type="PANTHER" id="PTHR30046">
    <property type="entry name" value="FLAGELLAR M-RING PROTEIN"/>
    <property type="match status" value="1"/>
</dbReference>
<dbReference type="EMBL" id="FOVM01000001">
    <property type="protein sequence ID" value="SFN41927.1"/>
    <property type="molecule type" value="Genomic_DNA"/>
</dbReference>
<feature type="domain" description="Flagellar M-ring N-terminal" evidence="12">
    <location>
        <begin position="47"/>
        <end position="220"/>
    </location>
</feature>
<dbReference type="Pfam" id="PF01514">
    <property type="entry name" value="YscJ_FliF"/>
    <property type="match status" value="1"/>
</dbReference>
<dbReference type="InterPro" id="IPR013556">
    <property type="entry name" value="Flag_M-ring_C"/>
</dbReference>
<sequence>MPQQITSAFGRLMAAVRSFSLAQRTIAILGVAVLALGIFALSAWLMKPAYTPLFSGLSASDASTIVEQLQTNGVDYELANGGATILVPEQNVYAERLTAAAAGLPSSSTGGYSLLDEMGVTSSEFQQSVTYKRALEGELASTISALEGVTTASVRLAIPEETVFVSEKSNPTASVFVETKNGVTLSAEQVQAITHLTSASVDGMNAVDVAVIDAKGTVLSAVGVGATGTAAQQTTDYEQRVRSSVQAMLDRIVGPGNSTVIVAAGVNLESAERVEESFTTPENAPILTESSSTENYTGGAGGAAGVLGPDNIAVPGGATGNGNYTSESATKNHAIDKVTESRVIPAGSIERQTVSVALSADVAKGINVNDISALVSSAAGIDTVRGDEVTVEVVNFTTSAADEAAAAIAATEKAAADERTNELIRTGIIAAALLIATAIVLLIIRARRIREEAESALSSLEAGEFRDLVMTDATEVLTPLPDSLSVSAGPTPIDRTRAEIGSLAERNPEKTAAFLRGLMDEKQPV</sequence>
<dbReference type="RefSeq" id="WP_090708548.1">
    <property type="nucleotide sequence ID" value="NZ_FOVM01000001.1"/>
</dbReference>
<evidence type="ECO:0000256" key="7">
    <source>
        <dbReference type="ARBA" id="ARBA00023136"/>
    </source>
</evidence>
<dbReference type="OrthoDB" id="9807026at2"/>
<gene>
    <name evidence="14" type="ORF">SAMN05216219_0543</name>
</gene>
<evidence type="ECO:0000259" key="12">
    <source>
        <dbReference type="Pfam" id="PF01514"/>
    </source>
</evidence>
<keyword evidence="7 11" id="KW-0472">Membrane</keyword>
<feature type="domain" description="Flagellar M-ring C-terminal" evidence="13">
    <location>
        <begin position="249"/>
        <end position="396"/>
    </location>
</feature>
<dbReference type="Pfam" id="PF08345">
    <property type="entry name" value="YscJ_FliF_C"/>
    <property type="match status" value="1"/>
</dbReference>
<evidence type="ECO:0000313" key="14">
    <source>
        <dbReference type="EMBL" id="SFN41927.1"/>
    </source>
</evidence>
<evidence type="ECO:0000259" key="13">
    <source>
        <dbReference type="Pfam" id="PF08345"/>
    </source>
</evidence>
<feature type="transmembrane region" description="Helical" evidence="11">
    <location>
        <begin position="21"/>
        <end position="45"/>
    </location>
</feature>
<organism evidence="14 15">
    <name type="scientific">Mycetocola miduiensis</name>
    <dbReference type="NCBI Taxonomy" id="995034"/>
    <lineage>
        <taxon>Bacteria</taxon>
        <taxon>Bacillati</taxon>
        <taxon>Actinomycetota</taxon>
        <taxon>Actinomycetes</taxon>
        <taxon>Micrococcales</taxon>
        <taxon>Microbacteriaceae</taxon>
        <taxon>Mycetocola</taxon>
    </lineage>
</organism>
<comment type="function">
    <text evidence="9">The M ring may be actively involved in energy transduction.</text>
</comment>
<evidence type="ECO:0000256" key="1">
    <source>
        <dbReference type="ARBA" id="ARBA00004117"/>
    </source>
</evidence>
<reference evidence="15" key="1">
    <citation type="submission" date="2016-10" db="EMBL/GenBank/DDBJ databases">
        <authorList>
            <person name="Varghese N."/>
            <person name="Submissions S."/>
        </authorList>
    </citation>
    <scope>NUCLEOTIDE SEQUENCE [LARGE SCALE GENOMIC DNA]</scope>
    <source>
        <strain evidence="15">CGMCC 1.11101</strain>
    </source>
</reference>
<evidence type="ECO:0000256" key="4">
    <source>
        <dbReference type="ARBA" id="ARBA00022475"/>
    </source>
</evidence>
<feature type="region of interest" description="Disordered" evidence="10">
    <location>
        <begin position="273"/>
        <end position="302"/>
    </location>
</feature>
<dbReference type="InterPro" id="IPR043427">
    <property type="entry name" value="YscJ/FliF"/>
</dbReference>
<evidence type="ECO:0000256" key="9">
    <source>
        <dbReference type="PIRNR" id="PIRNR004862"/>
    </source>
</evidence>
<dbReference type="PIRSF" id="PIRSF004862">
    <property type="entry name" value="FliF"/>
    <property type="match status" value="1"/>
</dbReference>
<evidence type="ECO:0000256" key="10">
    <source>
        <dbReference type="SAM" id="MobiDB-lite"/>
    </source>
</evidence>
<evidence type="ECO:0000256" key="6">
    <source>
        <dbReference type="ARBA" id="ARBA00022989"/>
    </source>
</evidence>
<keyword evidence="14" id="KW-0969">Cilium</keyword>
<dbReference type="Proteomes" id="UP000198867">
    <property type="component" value="Unassembled WGS sequence"/>
</dbReference>
<dbReference type="PANTHER" id="PTHR30046:SF0">
    <property type="entry name" value="FLAGELLAR M-RING PROTEIN"/>
    <property type="match status" value="1"/>
</dbReference>
<evidence type="ECO:0000313" key="15">
    <source>
        <dbReference type="Proteomes" id="UP000198867"/>
    </source>
</evidence>
<keyword evidence="4" id="KW-1003">Cell membrane</keyword>
<keyword evidence="14" id="KW-0966">Cell projection</keyword>
<dbReference type="InterPro" id="IPR045851">
    <property type="entry name" value="AMP-bd_C_sf"/>
</dbReference>
<evidence type="ECO:0000256" key="3">
    <source>
        <dbReference type="ARBA" id="ARBA00007971"/>
    </source>
</evidence>
<dbReference type="NCBIfam" id="TIGR00206">
    <property type="entry name" value="fliF"/>
    <property type="match status" value="1"/>
</dbReference>
<dbReference type="STRING" id="995034.SAMN05216219_0543"/>
<comment type="subcellular location">
    <subcellularLocation>
        <location evidence="1 9">Bacterial flagellum basal body</location>
    </subcellularLocation>
    <subcellularLocation>
        <location evidence="2">Cell membrane</location>
        <topology evidence="2">Multi-pass membrane protein</topology>
    </subcellularLocation>
</comment>
<keyword evidence="6 11" id="KW-1133">Transmembrane helix</keyword>
<dbReference type="GO" id="GO:0009431">
    <property type="term" value="C:bacterial-type flagellum basal body, MS ring"/>
    <property type="evidence" value="ECO:0007669"/>
    <property type="project" value="InterPro"/>
</dbReference>
<evidence type="ECO:0000256" key="5">
    <source>
        <dbReference type="ARBA" id="ARBA00022692"/>
    </source>
</evidence>
<accession>A0A1I4YVE1</accession>
<comment type="similarity">
    <text evidence="3 9">Belongs to the FliF family.</text>
</comment>
<dbReference type="AlphaFoldDB" id="A0A1I4YVE1"/>
<dbReference type="Gene3D" id="3.30.300.30">
    <property type="match status" value="1"/>
</dbReference>